<organism evidence="2">
    <name type="scientific">Desulfovibrio sp. U5L</name>
    <dbReference type="NCBI Taxonomy" id="596152"/>
    <lineage>
        <taxon>Bacteria</taxon>
        <taxon>Pseudomonadati</taxon>
        <taxon>Thermodesulfobacteriota</taxon>
        <taxon>Desulfovibrionia</taxon>
        <taxon>Desulfovibrionales</taxon>
        <taxon>Desulfovibrionaceae</taxon>
        <taxon>Desulfovibrio</taxon>
    </lineage>
</organism>
<dbReference type="OrthoDB" id="6867569at2"/>
<dbReference type="Pfam" id="PF09860">
    <property type="entry name" value="DUF2087"/>
    <property type="match status" value="1"/>
</dbReference>
<dbReference type="EMBL" id="JH600068">
    <property type="protein sequence ID" value="EIG53552.1"/>
    <property type="molecule type" value="Genomic_DNA"/>
</dbReference>
<gene>
    <name evidence="2" type="ORF">DesU5LDRAFT_1875</name>
</gene>
<feature type="domain" description="DUF2087" evidence="1">
    <location>
        <begin position="89"/>
        <end position="159"/>
    </location>
</feature>
<dbReference type="STRING" id="596152.DesU5LDRAFT_1875"/>
<dbReference type="HOGENOM" id="CLU_103276_0_0_7"/>
<dbReference type="InterPro" id="IPR018656">
    <property type="entry name" value="DUF2087"/>
</dbReference>
<evidence type="ECO:0000259" key="1">
    <source>
        <dbReference type="Pfam" id="PF09860"/>
    </source>
</evidence>
<dbReference type="eggNOG" id="COG3860">
    <property type="taxonomic scope" value="Bacteria"/>
</dbReference>
<dbReference type="AlphaFoldDB" id="I2Q196"/>
<protein>
    <recommendedName>
        <fullName evidence="1">DUF2087 domain-containing protein</fullName>
    </recommendedName>
</protein>
<name>I2Q196_9BACT</name>
<proteinExistence type="predicted"/>
<reference evidence="2" key="1">
    <citation type="submission" date="2011-11" db="EMBL/GenBank/DDBJ databases">
        <title>Improved High-Quality Draft sequence of Desulfovibrio sp. U5L.</title>
        <authorList>
            <consortium name="US DOE Joint Genome Institute"/>
            <person name="Lucas S."/>
            <person name="Han J."/>
            <person name="Lapidus A."/>
            <person name="Cheng J.-F."/>
            <person name="Goodwin L."/>
            <person name="Pitluck S."/>
            <person name="Peters L."/>
            <person name="Ovchinnikova G."/>
            <person name="Held B."/>
            <person name="Detter J.C."/>
            <person name="Han C."/>
            <person name="Tapia R."/>
            <person name="Land M."/>
            <person name="Hauser L."/>
            <person name="Kyrpides N."/>
            <person name="Ivanova N."/>
            <person name="Pagani I."/>
            <person name="Gabster J."/>
            <person name="Walker C."/>
            <person name="Stolyar S."/>
            <person name="Stahl D."/>
            <person name="Arkin A."/>
            <person name="Dehal P."/>
            <person name="Hazen T."/>
            <person name="Woyke T."/>
        </authorList>
    </citation>
    <scope>NUCLEOTIDE SEQUENCE [LARGE SCALE GENOMIC DNA]</scope>
    <source>
        <strain evidence="2">U5L</strain>
    </source>
</reference>
<sequence>MSRESLPFCVEDISALARALRTRLLAGEATPGHVELLNILARSAGCRNFQHFRAKAMARDRLAAPRTTADTVDLARVAAVARHFDANGRLLRWPSKRNHQLLGLWAMWAGLPPRRVFDERGITGHLQARHLFGDPALLRRELCDLGLLARTADCREYRRVEQRPPAEARALVRHLEKAAIGLPAAGGLLSA</sequence>
<accession>I2Q196</accession>
<evidence type="ECO:0000313" key="2">
    <source>
        <dbReference type="EMBL" id="EIG53552.1"/>
    </source>
</evidence>